<reference evidence="1 2" key="1">
    <citation type="journal article" date="2011" name="Biochem. Biophys. Res. Commun.">
        <title>Increased number of Arginine-based salt bridges contributes to the thermotolerance of thermotolerant acetic acid bacteria, Acetobacter tropicalis SKU1100.</title>
        <authorList>
            <person name="Matsutani M."/>
            <person name="Hirakawa H."/>
            <person name="Nishikura M."/>
            <person name="Soemphol W."/>
            <person name="Ali I.A.I."/>
            <person name="Yakushi T."/>
            <person name="Matsushita K."/>
        </authorList>
    </citation>
    <scope>NUCLEOTIDE SEQUENCE [LARGE SCALE GENOMIC DNA]</scope>
    <source>
        <strain evidence="1 2">NBRC 101654</strain>
    </source>
</reference>
<evidence type="ECO:0000313" key="2">
    <source>
        <dbReference type="Proteomes" id="UP000004319"/>
    </source>
</evidence>
<protein>
    <submittedName>
        <fullName evidence="1">Uncharacterized protein</fullName>
    </submittedName>
</protein>
<sequence length="301" mass="33085">MLKEIKQMLGNGLCCIIRRGKRRIPVPIVGAHNRHDLIGVHFQGVATNAPISFGQGDDVTRRNPADIAIPDVMNAFQPWMLPFINFDDDLLGDIEKCLGVTNRRCWHNAAVFRNGGGFHHGNIKLAIVALYGPASNLPQMVIKIICLTRVDTVAHAGIRIEGGAEINAIHLGQRAIKLRAGGSAGNQADTIIFSLAVRCFHQLGQCFRHRLGVTSPGKTAGTNHIARTNQFCCGFCRADLAAQGGITNALCHERLSCSCSYCSEKRPNEERGHIYCMWACSYRPLYPAFFPPTPSRRRVMA</sequence>
<accession>F7VF08</accession>
<name>F7VF08_9PROT</name>
<dbReference type="EMBL" id="BABS01000057">
    <property type="protein sequence ID" value="GAA08953.1"/>
    <property type="molecule type" value="Genomic_DNA"/>
</dbReference>
<comment type="caution">
    <text evidence="1">The sequence shown here is derived from an EMBL/GenBank/DDBJ whole genome shotgun (WGS) entry which is preliminary data.</text>
</comment>
<dbReference type="AlphaFoldDB" id="F7VF08"/>
<evidence type="ECO:0000313" key="1">
    <source>
        <dbReference type="EMBL" id="GAA08953.1"/>
    </source>
</evidence>
<dbReference type="Proteomes" id="UP000004319">
    <property type="component" value="Unassembled WGS sequence"/>
</dbReference>
<gene>
    <name evidence="1" type="ORF">ATPR_1957</name>
</gene>
<organism evidence="1 2">
    <name type="scientific">Acetobacter tropicalis NBRC 101654</name>
    <dbReference type="NCBI Taxonomy" id="749388"/>
    <lineage>
        <taxon>Bacteria</taxon>
        <taxon>Pseudomonadati</taxon>
        <taxon>Pseudomonadota</taxon>
        <taxon>Alphaproteobacteria</taxon>
        <taxon>Acetobacterales</taxon>
        <taxon>Acetobacteraceae</taxon>
        <taxon>Acetobacter</taxon>
    </lineage>
</organism>
<proteinExistence type="predicted"/>